<sequence>MIQKQPPPLDERVAQLEQDVRLLKSRLPPQGNDNELGWLTTIIGSLPDDELTREAQRLGREWRQAQTDGPNEP</sequence>
<protein>
    <submittedName>
        <fullName evidence="1">Uncharacterized protein</fullName>
    </submittedName>
</protein>
<name>A0A5B1CR78_9BACT</name>
<dbReference type="EMBL" id="VRLW01000001">
    <property type="protein sequence ID" value="KAA1261883.1"/>
    <property type="molecule type" value="Genomic_DNA"/>
</dbReference>
<evidence type="ECO:0000313" key="1">
    <source>
        <dbReference type="EMBL" id="KAA1261883.1"/>
    </source>
</evidence>
<proteinExistence type="predicted"/>
<organism evidence="1 2">
    <name type="scientific">Rubripirellula obstinata</name>
    <dbReference type="NCBI Taxonomy" id="406547"/>
    <lineage>
        <taxon>Bacteria</taxon>
        <taxon>Pseudomonadati</taxon>
        <taxon>Planctomycetota</taxon>
        <taxon>Planctomycetia</taxon>
        <taxon>Pirellulales</taxon>
        <taxon>Pirellulaceae</taxon>
        <taxon>Rubripirellula</taxon>
    </lineage>
</organism>
<comment type="caution">
    <text evidence="1">The sequence shown here is derived from an EMBL/GenBank/DDBJ whole genome shotgun (WGS) entry which is preliminary data.</text>
</comment>
<keyword evidence="2" id="KW-1185">Reference proteome</keyword>
<dbReference type="AlphaFoldDB" id="A0A5B1CR78"/>
<accession>A0A5B1CR78</accession>
<gene>
    <name evidence="1" type="ORF">LF1_44440</name>
</gene>
<reference evidence="1 2" key="1">
    <citation type="submission" date="2019-08" db="EMBL/GenBank/DDBJ databases">
        <title>Deep-cultivation of Planctomycetes and their phenomic and genomic characterization uncovers novel biology.</title>
        <authorList>
            <person name="Wiegand S."/>
            <person name="Jogler M."/>
            <person name="Boedeker C."/>
            <person name="Pinto D."/>
            <person name="Vollmers J."/>
            <person name="Rivas-Marin E."/>
            <person name="Kohn T."/>
            <person name="Peeters S.H."/>
            <person name="Heuer A."/>
            <person name="Rast P."/>
            <person name="Oberbeckmann S."/>
            <person name="Bunk B."/>
            <person name="Jeske O."/>
            <person name="Meyerdierks A."/>
            <person name="Storesund J.E."/>
            <person name="Kallscheuer N."/>
            <person name="Luecker S."/>
            <person name="Lage O.M."/>
            <person name="Pohl T."/>
            <person name="Merkel B.J."/>
            <person name="Hornburger P."/>
            <person name="Mueller R.-W."/>
            <person name="Bruemmer F."/>
            <person name="Labrenz M."/>
            <person name="Spormann A.M."/>
            <person name="Op Den Camp H."/>
            <person name="Overmann J."/>
            <person name="Amann R."/>
            <person name="Jetten M.S.M."/>
            <person name="Mascher T."/>
            <person name="Medema M.H."/>
            <person name="Devos D.P."/>
            <person name="Kaster A.-K."/>
            <person name="Ovreas L."/>
            <person name="Rohde M."/>
            <person name="Galperin M.Y."/>
            <person name="Jogler C."/>
        </authorList>
    </citation>
    <scope>NUCLEOTIDE SEQUENCE [LARGE SCALE GENOMIC DNA]</scope>
    <source>
        <strain evidence="1 2">LF1</strain>
    </source>
</reference>
<dbReference type="Proteomes" id="UP000322699">
    <property type="component" value="Unassembled WGS sequence"/>
</dbReference>
<evidence type="ECO:0000313" key="2">
    <source>
        <dbReference type="Proteomes" id="UP000322699"/>
    </source>
</evidence>